<dbReference type="EMBL" id="LNQR01000070">
    <property type="protein sequence ID" value="KWT84111.1"/>
    <property type="molecule type" value="Genomic_DNA"/>
</dbReference>
<accession>A0ABR5SEA2</accession>
<protein>
    <recommendedName>
        <fullName evidence="3">STAS domain-containing protein</fullName>
    </recommendedName>
</protein>
<evidence type="ECO:0000313" key="2">
    <source>
        <dbReference type="Proteomes" id="UP000060487"/>
    </source>
</evidence>
<proteinExistence type="predicted"/>
<evidence type="ECO:0000313" key="1">
    <source>
        <dbReference type="EMBL" id="KWT84111.1"/>
    </source>
</evidence>
<keyword evidence="2" id="KW-1185">Reference proteome</keyword>
<evidence type="ECO:0008006" key="3">
    <source>
        <dbReference type="Google" id="ProtNLM"/>
    </source>
</evidence>
<reference evidence="1 2" key="1">
    <citation type="submission" date="2015-11" db="EMBL/GenBank/DDBJ databases">
        <authorList>
            <person name="Lin W."/>
        </authorList>
    </citation>
    <scope>NUCLEOTIDE SEQUENCE [LARGE SCALE GENOMIC DNA]</scope>
    <source>
        <strain evidence="1 2">HCH-1</strain>
    </source>
</reference>
<gene>
    <name evidence="1" type="ORF">ASN18_2039</name>
</gene>
<dbReference type="RefSeq" id="WP_085052644.1">
    <property type="nucleotide sequence ID" value="NZ_LNQR01000070.1"/>
</dbReference>
<name>A0ABR5SEA2_9BACT</name>
<sequence>MEIEKTTDTEAVITGHVKTIEDYTKIKQVINLMLAGDDITITIKIPDSISITSSVIGYLLKLVFENKVDLRLLVREQKLYNLLEVLNLITVFKVQKM</sequence>
<comment type="caution">
    <text evidence="1">The sequence shown here is derived from an EMBL/GenBank/DDBJ whole genome shotgun (WGS) entry which is preliminary data.</text>
</comment>
<organism evidence="1 2">
    <name type="scientific">Candidatus Magnetominusculus xianensis</name>
    <dbReference type="NCBI Taxonomy" id="1748249"/>
    <lineage>
        <taxon>Bacteria</taxon>
        <taxon>Pseudomonadati</taxon>
        <taxon>Nitrospirota</taxon>
        <taxon>Nitrospiria</taxon>
        <taxon>Nitrospirales</taxon>
        <taxon>Nitrospiraceae</taxon>
        <taxon>Candidatus Magnetominusculus</taxon>
    </lineage>
</organism>
<dbReference type="Proteomes" id="UP000060487">
    <property type="component" value="Unassembled WGS sequence"/>
</dbReference>